<evidence type="ECO:0000313" key="1">
    <source>
        <dbReference type="EMBL" id="GCE96653.1"/>
    </source>
</evidence>
<dbReference type="SUPFAM" id="SSF53335">
    <property type="entry name" value="S-adenosyl-L-methionine-dependent methyltransferases"/>
    <property type="match status" value="1"/>
</dbReference>
<protein>
    <recommendedName>
        <fullName evidence="3">Methyltransferase type 11 domain-containing protein</fullName>
    </recommendedName>
</protein>
<dbReference type="Proteomes" id="UP000326169">
    <property type="component" value="Unassembled WGS sequence"/>
</dbReference>
<evidence type="ECO:0008006" key="3">
    <source>
        <dbReference type="Google" id="ProtNLM"/>
    </source>
</evidence>
<dbReference type="InterPro" id="IPR029063">
    <property type="entry name" value="SAM-dependent_MTases_sf"/>
</dbReference>
<dbReference type="EMBL" id="BIMW01000217">
    <property type="protein sequence ID" value="GCE96653.1"/>
    <property type="molecule type" value="Genomic_DNA"/>
</dbReference>
<evidence type="ECO:0000313" key="2">
    <source>
        <dbReference type="Proteomes" id="UP000326169"/>
    </source>
</evidence>
<comment type="caution">
    <text evidence="1">The sequence shown here is derived from an EMBL/GenBank/DDBJ whole genome shotgun (WGS) entry which is preliminary data.</text>
</comment>
<sequence length="250" mass="29055">MGEILKECYRILKKGGIFRVCVPNSRIYIEAYLNPENFDSERYCQYKPAYDYKSPIDYINYIAYMAGHHYHMFDESNLICVFSQAGFDHVKLRDFDPSIDLESRRDGSIYAIAEKTSSFCLSSQEISNLSSFNLSQINYIIFPDWNQPEEQISLQLQQIIKALANHPENEKITLVIYTSQLDREDAEMFLSSVAMNLFMENNLDINDNLNISLVPELPAWQWQSLLEQIYGRIVLNNEDEVALKSLPNCK</sequence>
<accession>A0A5M3TAH8</accession>
<name>A0A5M3TAH8_LIMPL</name>
<proteinExistence type="predicted"/>
<reference evidence="1 2" key="1">
    <citation type="journal article" date="2019" name="J Genomics">
        <title>The Draft Genome of a Hydrogen-producing Cyanobacterium, Arthrospira platensis NIES-46.</title>
        <authorList>
            <person name="Suzuki S."/>
            <person name="Yamaguchi H."/>
            <person name="Kawachi M."/>
        </authorList>
    </citation>
    <scope>NUCLEOTIDE SEQUENCE [LARGE SCALE GENOMIC DNA]</scope>
    <source>
        <strain evidence="1 2">NIES-46</strain>
    </source>
</reference>
<keyword evidence="2" id="KW-1185">Reference proteome</keyword>
<organism evidence="1 2">
    <name type="scientific">Limnospira platensis NIES-46</name>
    <dbReference type="NCBI Taxonomy" id="1236695"/>
    <lineage>
        <taxon>Bacteria</taxon>
        <taxon>Bacillati</taxon>
        <taxon>Cyanobacteriota</taxon>
        <taxon>Cyanophyceae</taxon>
        <taxon>Oscillatoriophycideae</taxon>
        <taxon>Oscillatoriales</taxon>
        <taxon>Sirenicapillariaceae</taxon>
        <taxon>Limnospira</taxon>
    </lineage>
</organism>
<dbReference type="Gene3D" id="3.40.50.150">
    <property type="entry name" value="Vaccinia Virus protein VP39"/>
    <property type="match status" value="1"/>
</dbReference>
<gene>
    <name evidence="1" type="ORF">NIES46_47250</name>
</gene>